<dbReference type="Pfam" id="PF21936">
    <property type="entry name" value="Pcf11_C"/>
    <property type="match status" value="1"/>
</dbReference>
<dbReference type="STRING" id="181874.A0A409Y7H4"/>
<evidence type="ECO:0000313" key="4">
    <source>
        <dbReference type="Proteomes" id="UP000284842"/>
    </source>
</evidence>
<dbReference type="InterPro" id="IPR006569">
    <property type="entry name" value="CID_dom"/>
</dbReference>
<accession>A0A409Y7H4</accession>
<dbReference type="GO" id="GO:0005737">
    <property type="term" value="C:cytoplasm"/>
    <property type="evidence" value="ECO:0007669"/>
    <property type="project" value="TreeGrafter"/>
</dbReference>
<dbReference type="SUPFAM" id="SSF48464">
    <property type="entry name" value="ENTH/VHS domain"/>
    <property type="match status" value="1"/>
</dbReference>
<dbReference type="InParanoid" id="A0A409Y7H4"/>
<dbReference type="GO" id="GO:0003729">
    <property type="term" value="F:mRNA binding"/>
    <property type="evidence" value="ECO:0007669"/>
    <property type="project" value="InterPro"/>
</dbReference>
<dbReference type="PANTHER" id="PTHR15921">
    <property type="entry name" value="PRE-MRNA CLEAVAGE COMPLEX II"/>
    <property type="match status" value="1"/>
</dbReference>
<dbReference type="FunCoup" id="A0A409Y7H4">
    <property type="interactions" value="264"/>
</dbReference>
<feature type="compositionally biased region" description="Low complexity" evidence="1">
    <location>
        <begin position="586"/>
        <end position="595"/>
    </location>
</feature>
<evidence type="ECO:0000259" key="2">
    <source>
        <dbReference type="PROSITE" id="PS51391"/>
    </source>
</evidence>
<proteinExistence type="predicted"/>
<dbReference type="Gene3D" id="1.25.40.90">
    <property type="match status" value="1"/>
</dbReference>
<evidence type="ECO:0000313" key="3">
    <source>
        <dbReference type="EMBL" id="PPQ99035.1"/>
    </source>
</evidence>
<feature type="compositionally biased region" description="Basic and acidic residues" evidence="1">
    <location>
        <begin position="355"/>
        <end position="366"/>
    </location>
</feature>
<dbReference type="PANTHER" id="PTHR15921:SF3">
    <property type="entry name" value="PRE-MRNA CLEAVAGE COMPLEX 2 PROTEIN PCF11"/>
    <property type="match status" value="1"/>
</dbReference>
<dbReference type="Proteomes" id="UP000284842">
    <property type="component" value="Unassembled WGS sequence"/>
</dbReference>
<protein>
    <recommendedName>
        <fullName evidence="2">CID domain-containing protein</fullName>
    </recommendedName>
</protein>
<feature type="region of interest" description="Disordered" evidence="1">
    <location>
        <begin position="12"/>
        <end position="32"/>
    </location>
</feature>
<dbReference type="GO" id="GO:0000993">
    <property type="term" value="F:RNA polymerase II complex binding"/>
    <property type="evidence" value="ECO:0007669"/>
    <property type="project" value="InterPro"/>
</dbReference>
<dbReference type="GO" id="GO:0006369">
    <property type="term" value="P:termination of RNA polymerase II transcription"/>
    <property type="evidence" value="ECO:0007669"/>
    <property type="project" value="InterPro"/>
</dbReference>
<dbReference type="OrthoDB" id="2129491at2759"/>
<dbReference type="Pfam" id="PF04818">
    <property type="entry name" value="CID"/>
    <property type="match status" value="1"/>
</dbReference>
<comment type="caution">
    <text evidence="3">The sequence shown here is derived from an EMBL/GenBank/DDBJ whole genome shotgun (WGS) entry which is preliminary data.</text>
</comment>
<dbReference type="EMBL" id="NHTK01001370">
    <property type="protein sequence ID" value="PPQ99035.1"/>
    <property type="molecule type" value="Genomic_DNA"/>
</dbReference>
<sequence length="640" mass="71014">MSVYHQHQHMYGQAGPSFSSAPPPPQGGYYYQQPQPSMPPPFPIQDATSVRRMFSMRISQLNLNSRQMIQDLSSLAFQYSRFSDVVAECIRSHILKAPHWMRLPAWYLLDAIAKNLYDPYARQFAMFVVPVYLDTYRIVDASTKSKMEEMLFTWRTASPNHDELFGLAQQRAIEHGIWGGDGVNIPAAQVLSELQFAIGQKERAVQSNPYDTQSHTHIGVLHQLRRLIERGVSQHELQQILNQLRNLVKTPPAAAPPPPPAPPAVLPHNSTWQAPPTYHVPPVPGPVNPQPPPAQDYPSTSAVKIEDLLPPQVDMKPSVPQIPAVDPAGIATMLSNLIKAGVVSANSTPSNADVTVKEQEAPAPTKDKEMEIREYRESVMSENINLDTFDLSKTRPKIVKYLYERLSSQCKQCGLRFPDTTFGKKTLNDHLDMHFRQNRKAGQNIGRGHSRSWFIGLEDWIQDNGGDLKGKGRAEGSASLNSKAAVAVEIAKREADLRAQCVIVPPGHEAELVACPICKESLKSEFQEDDEEWVWRNAVKKDDRIYHATCHAEALVSTNSLAARLRTEKIYGSRDVTPEVQSAATPRSPSRSPPSDSKIIGSKRKVEQTDSSVNDEGSGTPPLKKVALTTLMSSLVGLSS</sequence>
<reference evidence="3 4" key="1">
    <citation type="journal article" date="2018" name="Evol. Lett.">
        <title>Horizontal gene cluster transfer increased hallucinogenic mushroom diversity.</title>
        <authorList>
            <person name="Reynolds H.T."/>
            <person name="Vijayakumar V."/>
            <person name="Gluck-Thaler E."/>
            <person name="Korotkin H.B."/>
            <person name="Matheny P.B."/>
            <person name="Slot J.C."/>
        </authorList>
    </citation>
    <scope>NUCLEOTIDE SEQUENCE [LARGE SCALE GENOMIC DNA]</scope>
    <source>
        <strain evidence="3 4">2629</strain>
    </source>
</reference>
<keyword evidence="4" id="KW-1185">Reference proteome</keyword>
<feature type="compositionally biased region" description="Pro residues" evidence="1">
    <location>
        <begin position="253"/>
        <end position="265"/>
    </location>
</feature>
<feature type="region of interest" description="Disordered" evidence="1">
    <location>
        <begin position="573"/>
        <end position="625"/>
    </location>
</feature>
<dbReference type="AlphaFoldDB" id="A0A409Y7H4"/>
<gene>
    <name evidence="3" type="ORF">CVT24_003595</name>
</gene>
<dbReference type="SMART" id="SM00582">
    <property type="entry name" value="RPR"/>
    <property type="match status" value="1"/>
</dbReference>
<dbReference type="GO" id="GO:0005849">
    <property type="term" value="C:mRNA cleavage factor complex"/>
    <property type="evidence" value="ECO:0007669"/>
    <property type="project" value="TreeGrafter"/>
</dbReference>
<feature type="domain" description="CID" evidence="2">
    <location>
        <begin position="46"/>
        <end position="181"/>
    </location>
</feature>
<name>A0A409Y7H4_9AGAR</name>
<dbReference type="InterPro" id="IPR008942">
    <property type="entry name" value="ENTH_VHS"/>
</dbReference>
<feature type="region of interest" description="Disordered" evidence="1">
    <location>
        <begin position="347"/>
        <end position="366"/>
    </location>
</feature>
<dbReference type="CDD" id="cd16982">
    <property type="entry name" value="CID_Pcf11"/>
    <property type="match status" value="1"/>
</dbReference>
<feature type="region of interest" description="Disordered" evidence="1">
    <location>
        <begin position="249"/>
        <end position="299"/>
    </location>
</feature>
<dbReference type="InterPro" id="IPR047415">
    <property type="entry name" value="Pcf11_CID"/>
</dbReference>
<dbReference type="PROSITE" id="PS51391">
    <property type="entry name" value="CID"/>
    <property type="match status" value="1"/>
</dbReference>
<dbReference type="InterPro" id="IPR054127">
    <property type="entry name" value="Pcf11_C"/>
</dbReference>
<dbReference type="GO" id="GO:0031124">
    <property type="term" value="P:mRNA 3'-end processing"/>
    <property type="evidence" value="ECO:0007669"/>
    <property type="project" value="InterPro"/>
</dbReference>
<feature type="compositionally biased region" description="Pro residues" evidence="1">
    <location>
        <begin position="278"/>
        <end position="295"/>
    </location>
</feature>
<dbReference type="InterPro" id="IPR045154">
    <property type="entry name" value="PCF11-like"/>
</dbReference>
<organism evidence="3 4">
    <name type="scientific">Panaeolus cyanescens</name>
    <dbReference type="NCBI Taxonomy" id="181874"/>
    <lineage>
        <taxon>Eukaryota</taxon>
        <taxon>Fungi</taxon>
        <taxon>Dikarya</taxon>
        <taxon>Basidiomycota</taxon>
        <taxon>Agaricomycotina</taxon>
        <taxon>Agaricomycetes</taxon>
        <taxon>Agaricomycetidae</taxon>
        <taxon>Agaricales</taxon>
        <taxon>Agaricineae</taxon>
        <taxon>Galeropsidaceae</taxon>
        <taxon>Panaeolus</taxon>
    </lineage>
</organism>
<evidence type="ECO:0000256" key="1">
    <source>
        <dbReference type="SAM" id="MobiDB-lite"/>
    </source>
</evidence>